<reference evidence="2 3" key="1">
    <citation type="submission" date="2024-09" db="EMBL/GenBank/DDBJ databases">
        <title>Chromosome-scale assembly of Riccia fluitans.</title>
        <authorList>
            <person name="Paukszto L."/>
            <person name="Sawicki J."/>
            <person name="Karawczyk K."/>
            <person name="Piernik-Szablinska J."/>
            <person name="Szczecinska M."/>
            <person name="Mazdziarz M."/>
        </authorList>
    </citation>
    <scope>NUCLEOTIDE SEQUENCE [LARGE SCALE GENOMIC DNA]</scope>
    <source>
        <strain evidence="2">Rf_01</strain>
        <tissue evidence="2">Aerial parts of the thallus</tissue>
    </source>
</reference>
<feature type="region of interest" description="Disordered" evidence="1">
    <location>
        <begin position="257"/>
        <end position="390"/>
    </location>
</feature>
<protein>
    <submittedName>
        <fullName evidence="2">Uncharacterized protein</fullName>
    </submittedName>
</protein>
<evidence type="ECO:0000313" key="2">
    <source>
        <dbReference type="EMBL" id="KAL2649275.1"/>
    </source>
</evidence>
<dbReference type="Proteomes" id="UP001605036">
    <property type="component" value="Unassembled WGS sequence"/>
</dbReference>
<feature type="compositionally biased region" description="Acidic residues" evidence="1">
    <location>
        <begin position="263"/>
        <end position="380"/>
    </location>
</feature>
<evidence type="ECO:0000313" key="3">
    <source>
        <dbReference type="Proteomes" id="UP001605036"/>
    </source>
</evidence>
<sequence length="390" mass="42850">MVGVVTGNRFSPTPSMGLEQQLRRKQEALDTAVSFLTTLRESTVESSLLAALSAMEGFFLSRFKTRELHSFSTAQKTCGMERLWNTKNDDEGLWVGAAYSVFIDLLLELMGKAGVSATVHVSILRTLMEFARVDLPGMSSELMYAKLIKALASERWKDGSAQKDAFLQTWKSVVKLLQPLTLEEACGCQLKSRVLSSQPEGCAVAASDTFLSSLAEEAVNQLVPMAACKDPATNDLFPVKGLGCGRKTDCADGIVSAARGKEDDDDDEDDDDEDEEDDEDYEDDKDVAGEEDDVEGEEGEEEEGDEEEGEEEGDDEEEIDEGEGDDNGEDDEGEEDDGEEDEEDGEGEEEAEEEAEEEGDQDEDEDDDEDDTEAESEEDVEPPKKKRNVS</sequence>
<keyword evidence="3" id="KW-1185">Reference proteome</keyword>
<dbReference type="AlphaFoldDB" id="A0ABD1ZCV1"/>
<name>A0ABD1ZCV1_9MARC</name>
<gene>
    <name evidence="2" type="ORF">R1flu_017403</name>
</gene>
<proteinExistence type="predicted"/>
<accession>A0ABD1ZCV1</accession>
<organism evidence="2 3">
    <name type="scientific">Riccia fluitans</name>
    <dbReference type="NCBI Taxonomy" id="41844"/>
    <lineage>
        <taxon>Eukaryota</taxon>
        <taxon>Viridiplantae</taxon>
        <taxon>Streptophyta</taxon>
        <taxon>Embryophyta</taxon>
        <taxon>Marchantiophyta</taxon>
        <taxon>Marchantiopsida</taxon>
        <taxon>Marchantiidae</taxon>
        <taxon>Marchantiales</taxon>
        <taxon>Ricciaceae</taxon>
        <taxon>Riccia</taxon>
    </lineage>
</organism>
<evidence type="ECO:0000256" key="1">
    <source>
        <dbReference type="SAM" id="MobiDB-lite"/>
    </source>
</evidence>
<dbReference type="EMBL" id="JBHFFA010000001">
    <property type="protein sequence ID" value="KAL2649275.1"/>
    <property type="molecule type" value="Genomic_DNA"/>
</dbReference>
<comment type="caution">
    <text evidence="2">The sequence shown here is derived from an EMBL/GenBank/DDBJ whole genome shotgun (WGS) entry which is preliminary data.</text>
</comment>